<proteinExistence type="predicted"/>
<evidence type="ECO:0000313" key="1">
    <source>
        <dbReference type="EMBL" id="GAJ08102.1"/>
    </source>
</evidence>
<accession>X1UWY3</accession>
<reference evidence="1" key="1">
    <citation type="journal article" date="2014" name="Front. Microbiol.">
        <title>High frequency of phylogenetically diverse reductive dehalogenase-homologous genes in deep subseafloor sedimentary metagenomes.</title>
        <authorList>
            <person name="Kawai M."/>
            <person name="Futagami T."/>
            <person name="Toyoda A."/>
            <person name="Takaki Y."/>
            <person name="Nishi S."/>
            <person name="Hori S."/>
            <person name="Arai W."/>
            <person name="Tsubouchi T."/>
            <person name="Morono Y."/>
            <person name="Uchiyama I."/>
            <person name="Ito T."/>
            <person name="Fujiyama A."/>
            <person name="Inagaki F."/>
            <person name="Takami H."/>
        </authorList>
    </citation>
    <scope>NUCLEOTIDE SEQUENCE</scope>
    <source>
        <strain evidence="1">Expedition CK06-06</strain>
    </source>
</reference>
<sequence>IRIIRNYRHPIVHRLVLPLKSGYEIHQINSKSKKILYPVLIPEATPKFIPDTRKNRMMDNEENKLDNAIYSTETCKVIKDGVEEILDFEINIEADSGYIRIEDFMRNHKNRCEAYFIEFIRVLDELNYEFDFRNR</sequence>
<dbReference type="EMBL" id="BARW01025394">
    <property type="protein sequence ID" value="GAJ08102.1"/>
    <property type="molecule type" value="Genomic_DNA"/>
</dbReference>
<feature type="non-terminal residue" evidence="1">
    <location>
        <position position="1"/>
    </location>
</feature>
<comment type="caution">
    <text evidence="1">The sequence shown here is derived from an EMBL/GenBank/DDBJ whole genome shotgun (WGS) entry which is preliminary data.</text>
</comment>
<gene>
    <name evidence="1" type="ORF">S12H4_41636</name>
</gene>
<name>X1UWY3_9ZZZZ</name>
<protein>
    <submittedName>
        <fullName evidence="1">Uncharacterized protein</fullName>
    </submittedName>
</protein>
<dbReference type="AlphaFoldDB" id="X1UWY3"/>
<organism evidence="1">
    <name type="scientific">marine sediment metagenome</name>
    <dbReference type="NCBI Taxonomy" id="412755"/>
    <lineage>
        <taxon>unclassified sequences</taxon>
        <taxon>metagenomes</taxon>
        <taxon>ecological metagenomes</taxon>
    </lineage>
</organism>